<accession>A0A235B6L2</accession>
<keyword evidence="3" id="KW-1185">Reference proteome</keyword>
<sequence>MDPSGPDSDPFGELIRPGAMEGRVKEEQERISRDIVDSFHRMARKKRIPLKPVLGLFIMKDKREVG</sequence>
<evidence type="ECO:0000256" key="1">
    <source>
        <dbReference type="SAM" id="MobiDB-lite"/>
    </source>
</evidence>
<dbReference type="EMBL" id="NOWF01000004">
    <property type="protein sequence ID" value="OYD07933.1"/>
    <property type="molecule type" value="Genomic_DNA"/>
</dbReference>
<name>A0A235B6L2_9BACL</name>
<gene>
    <name evidence="2" type="ORF">CHM34_07360</name>
</gene>
<protein>
    <submittedName>
        <fullName evidence="2">Uncharacterized protein</fullName>
    </submittedName>
</protein>
<organism evidence="2 3">
    <name type="scientific">Paludifilum halophilum</name>
    <dbReference type="NCBI Taxonomy" id="1642702"/>
    <lineage>
        <taxon>Bacteria</taxon>
        <taxon>Bacillati</taxon>
        <taxon>Bacillota</taxon>
        <taxon>Bacilli</taxon>
        <taxon>Bacillales</taxon>
        <taxon>Thermoactinomycetaceae</taxon>
        <taxon>Paludifilum</taxon>
    </lineage>
</organism>
<feature type="region of interest" description="Disordered" evidence="1">
    <location>
        <begin position="1"/>
        <end position="27"/>
    </location>
</feature>
<evidence type="ECO:0000313" key="2">
    <source>
        <dbReference type="EMBL" id="OYD07933.1"/>
    </source>
</evidence>
<dbReference type="AlphaFoldDB" id="A0A235B6L2"/>
<comment type="caution">
    <text evidence="2">The sequence shown here is derived from an EMBL/GenBank/DDBJ whole genome shotgun (WGS) entry which is preliminary data.</text>
</comment>
<evidence type="ECO:0000313" key="3">
    <source>
        <dbReference type="Proteomes" id="UP000215459"/>
    </source>
</evidence>
<reference evidence="2 3" key="1">
    <citation type="submission" date="2017-07" db="EMBL/GenBank/DDBJ databases">
        <title>The genome sequence of Paludifilum halophilum highlights mechanisms for microbial adaptation to high salt environemnts.</title>
        <authorList>
            <person name="Belbahri L."/>
        </authorList>
    </citation>
    <scope>NUCLEOTIDE SEQUENCE [LARGE SCALE GENOMIC DNA]</scope>
    <source>
        <strain evidence="2 3">DSM 102817</strain>
    </source>
</reference>
<proteinExistence type="predicted"/>
<dbReference type="Proteomes" id="UP000215459">
    <property type="component" value="Unassembled WGS sequence"/>
</dbReference>